<protein>
    <submittedName>
        <fullName evidence="1">Uncharacterized protein</fullName>
    </submittedName>
</protein>
<accession>A0ABW3DWW8</accession>
<proteinExistence type="predicted"/>
<comment type="caution">
    <text evidence="1">The sequence shown here is derived from an EMBL/GenBank/DDBJ whole genome shotgun (WGS) entry which is preliminary data.</text>
</comment>
<dbReference type="Proteomes" id="UP001597024">
    <property type="component" value="Unassembled WGS sequence"/>
</dbReference>
<evidence type="ECO:0000313" key="2">
    <source>
        <dbReference type="Proteomes" id="UP001597024"/>
    </source>
</evidence>
<sequence>MNDFIPPEREERTEYLLAHAAHTLEHVAKVLARIGIRIPLDTEDADMLTDAIERALDLIDERPASDDVKSAIFTLTLRWLTALDLIAAYRMMGRDWREAAVIDTLRQTEMLTMIAMSMLDSRDSLN</sequence>
<reference evidence="2" key="1">
    <citation type="journal article" date="2019" name="Int. J. Syst. Evol. Microbiol.">
        <title>The Global Catalogue of Microorganisms (GCM) 10K type strain sequencing project: providing services to taxonomists for standard genome sequencing and annotation.</title>
        <authorList>
            <consortium name="The Broad Institute Genomics Platform"/>
            <consortium name="The Broad Institute Genome Sequencing Center for Infectious Disease"/>
            <person name="Wu L."/>
            <person name="Ma J."/>
        </authorList>
    </citation>
    <scope>NUCLEOTIDE SEQUENCE [LARGE SCALE GENOMIC DNA]</scope>
    <source>
        <strain evidence="2">CCUG 62974</strain>
    </source>
</reference>
<evidence type="ECO:0000313" key="1">
    <source>
        <dbReference type="EMBL" id="MFD0887183.1"/>
    </source>
</evidence>
<organism evidence="1 2">
    <name type="scientific">Streptosporangium algeriense</name>
    <dbReference type="NCBI Taxonomy" id="1682748"/>
    <lineage>
        <taxon>Bacteria</taxon>
        <taxon>Bacillati</taxon>
        <taxon>Actinomycetota</taxon>
        <taxon>Actinomycetes</taxon>
        <taxon>Streptosporangiales</taxon>
        <taxon>Streptosporangiaceae</taxon>
        <taxon>Streptosporangium</taxon>
    </lineage>
</organism>
<name>A0ABW3DWW8_9ACTN</name>
<keyword evidence="2" id="KW-1185">Reference proteome</keyword>
<dbReference type="EMBL" id="JBHTHX010000841">
    <property type="protein sequence ID" value="MFD0887183.1"/>
    <property type="molecule type" value="Genomic_DNA"/>
</dbReference>
<gene>
    <name evidence="1" type="ORF">ACFQ08_21780</name>
</gene>